<dbReference type="InParanoid" id="A0A2I1DJY6"/>
<comment type="caution">
    <text evidence="1">The sequence shown here is derived from an EMBL/GenBank/DDBJ whole genome shotgun (WGS) entry which is preliminary data.</text>
</comment>
<dbReference type="RefSeq" id="WP_101538309.1">
    <property type="nucleotide sequence ID" value="NZ_MXAV01000040.1"/>
</dbReference>
<evidence type="ECO:0000313" key="1">
    <source>
        <dbReference type="EMBL" id="PKY10188.1"/>
    </source>
</evidence>
<dbReference type="SUPFAM" id="SSF81593">
    <property type="entry name" value="Nucleotidyltransferase substrate binding subunit/domain"/>
    <property type="match status" value="1"/>
</dbReference>
<gene>
    <name evidence="1" type="ORF">B1757_10730</name>
</gene>
<proteinExistence type="predicted"/>
<name>A0A2I1DJY6_9PROT</name>
<dbReference type="Gene3D" id="1.20.120.330">
    <property type="entry name" value="Nucleotidyltransferases domain 2"/>
    <property type="match status" value="1"/>
</dbReference>
<evidence type="ECO:0000313" key="2">
    <source>
        <dbReference type="Proteomes" id="UP000234329"/>
    </source>
</evidence>
<sequence length="162" mass="18395">MSIPRKLQERLQFLARVVDRETLHLRSTDQRLFVSGFTVENARSLEDNPELAEMVDAFVSRFGRLQDTVGDKLLPAWRSAVGEDPATMTDNLDRAERLGLIDSADLWLTLRQLRNQMIHDYIEDPMVLANALQTAHAHLHILTDAAHALLNDLAKRGLISWS</sequence>
<dbReference type="OrthoDB" id="13547at2"/>
<protein>
    <recommendedName>
        <fullName evidence="3">Toxin-antitoxin antitoxin component</fullName>
    </recommendedName>
</protein>
<accession>A0A2I1DJY6</accession>
<organism evidence="1 2">
    <name type="scientific">Acidithiobacillus marinus</name>
    <dbReference type="NCBI Taxonomy" id="187490"/>
    <lineage>
        <taxon>Bacteria</taxon>
        <taxon>Pseudomonadati</taxon>
        <taxon>Pseudomonadota</taxon>
        <taxon>Acidithiobacillia</taxon>
        <taxon>Acidithiobacillales</taxon>
        <taxon>Acidithiobacillaceae</taxon>
        <taxon>Acidithiobacillus</taxon>
    </lineage>
</organism>
<dbReference type="EMBL" id="MXAV01000040">
    <property type="protein sequence ID" value="PKY10188.1"/>
    <property type="molecule type" value="Genomic_DNA"/>
</dbReference>
<evidence type="ECO:0008006" key="3">
    <source>
        <dbReference type="Google" id="ProtNLM"/>
    </source>
</evidence>
<dbReference type="Proteomes" id="UP000234329">
    <property type="component" value="Unassembled WGS sequence"/>
</dbReference>
<reference evidence="1 2" key="1">
    <citation type="submission" date="2017-03" db="EMBL/GenBank/DDBJ databases">
        <title>Draft genime sequence of the acidophilic sulfur-oxidizing bacterium Acidithiobacillus sp. SH, isolated from seawater.</title>
        <authorList>
            <person name="Sharmin S."/>
            <person name="Tokuhisa M."/>
            <person name="Kanao T."/>
            <person name="Kamimura K."/>
        </authorList>
    </citation>
    <scope>NUCLEOTIDE SEQUENCE [LARGE SCALE GENOMIC DNA]</scope>
    <source>
        <strain evidence="1 2">SH</strain>
    </source>
</reference>
<dbReference type="AlphaFoldDB" id="A0A2I1DJY6"/>
<keyword evidence="2" id="KW-1185">Reference proteome</keyword>